<dbReference type="OrthoDB" id="7205479at2"/>
<dbReference type="AlphaFoldDB" id="A0A1W1Z7U6"/>
<keyword evidence="1" id="KW-1133">Transmembrane helix</keyword>
<feature type="transmembrane region" description="Helical" evidence="1">
    <location>
        <begin position="5"/>
        <end position="24"/>
    </location>
</feature>
<feature type="transmembrane region" description="Helical" evidence="1">
    <location>
        <begin position="70"/>
        <end position="87"/>
    </location>
</feature>
<accession>A0A1W1Z7U6</accession>
<keyword evidence="3" id="KW-1185">Reference proteome</keyword>
<dbReference type="STRING" id="371602.SAMN04487984_1179"/>
<proteinExistence type="predicted"/>
<evidence type="ECO:0000313" key="2">
    <source>
        <dbReference type="EMBL" id="SMC44483.1"/>
    </source>
</evidence>
<name>A0A1W1Z7U6_9LACT</name>
<dbReference type="InterPro" id="IPR007165">
    <property type="entry name" value="Phage_holin_4_2"/>
</dbReference>
<dbReference type="EMBL" id="FWXK01000006">
    <property type="protein sequence ID" value="SMC44483.1"/>
    <property type="molecule type" value="Genomic_DNA"/>
</dbReference>
<dbReference type="Pfam" id="PF04020">
    <property type="entry name" value="Phage_holin_4_2"/>
    <property type="match status" value="1"/>
</dbReference>
<dbReference type="Proteomes" id="UP000243884">
    <property type="component" value="Unassembled WGS sequence"/>
</dbReference>
<keyword evidence="1" id="KW-0472">Membrane</keyword>
<evidence type="ECO:0000256" key="1">
    <source>
        <dbReference type="SAM" id="Phobius"/>
    </source>
</evidence>
<dbReference type="PANTHER" id="PTHR37309:SF1">
    <property type="entry name" value="SLR0284 PROTEIN"/>
    <property type="match status" value="1"/>
</dbReference>
<dbReference type="RefSeq" id="WP_143238409.1">
    <property type="nucleotide sequence ID" value="NZ_FWXK01000006.1"/>
</dbReference>
<gene>
    <name evidence="2" type="ORF">SAMN04487984_1179</name>
</gene>
<feature type="transmembrane region" description="Helical" evidence="1">
    <location>
        <begin position="93"/>
        <end position="110"/>
    </location>
</feature>
<evidence type="ECO:0000313" key="3">
    <source>
        <dbReference type="Proteomes" id="UP000243884"/>
    </source>
</evidence>
<dbReference type="PANTHER" id="PTHR37309">
    <property type="entry name" value="SLR0284 PROTEIN"/>
    <property type="match status" value="1"/>
</dbReference>
<organism evidence="2 3">
    <name type="scientific">Aerococcus suis</name>
    <dbReference type="NCBI Taxonomy" id="371602"/>
    <lineage>
        <taxon>Bacteria</taxon>
        <taxon>Bacillati</taxon>
        <taxon>Bacillota</taxon>
        <taxon>Bacilli</taxon>
        <taxon>Lactobacillales</taxon>
        <taxon>Aerococcaceae</taxon>
        <taxon>Aerococcus</taxon>
    </lineage>
</organism>
<reference evidence="3" key="1">
    <citation type="submission" date="2017-04" db="EMBL/GenBank/DDBJ databases">
        <authorList>
            <person name="Varghese N."/>
            <person name="Submissions S."/>
        </authorList>
    </citation>
    <scope>NUCLEOTIDE SEQUENCE [LARGE SCALE GENOMIC DNA]</scope>
    <source>
        <strain evidence="3">DSM 21500</strain>
    </source>
</reference>
<feature type="transmembrane region" description="Helical" evidence="1">
    <location>
        <begin position="36"/>
        <end position="58"/>
    </location>
</feature>
<sequence>MILRFILGLVIDALGLMGISWLLAPGVYVADFGSALLVALVLSLVNSLIRPIVSLLALPLNLLTFGLFRFVINGLMFMLVAALFSHGFVFQNLGYAILTAILFALYHWVFEKFLKAMA</sequence>
<protein>
    <submittedName>
        <fullName evidence="2">Putative membrane protein</fullName>
    </submittedName>
</protein>
<keyword evidence="1" id="KW-0812">Transmembrane</keyword>